<evidence type="ECO:0000313" key="2">
    <source>
        <dbReference type="Proteomes" id="UP000480185"/>
    </source>
</evidence>
<accession>A0A6G1XC07</accession>
<organism evidence="1 2">
    <name type="scientific">Salinibacillus xinjiangensis</name>
    <dbReference type="NCBI Taxonomy" id="1229268"/>
    <lineage>
        <taxon>Bacteria</taxon>
        <taxon>Bacillati</taxon>
        <taxon>Bacillota</taxon>
        <taxon>Bacilli</taxon>
        <taxon>Bacillales</taxon>
        <taxon>Bacillaceae</taxon>
        <taxon>Salinibacillus</taxon>
    </lineage>
</organism>
<comment type="caution">
    <text evidence="1">The sequence shown here is derived from an EMBL/GenBank/DDBJ whole genome shotgun (WGS) entry which is preliminary data.</text>
</comment>
<dbReference type="Pfam" id="PF08863">
    <property type="entry name" value="YolD"/>
    <property type="match status" value="1"/>
</dbReference>
<dbReference type="AlphaFoldDB" id="A0A6G1XC07"/>
<name>A0A6G1XC07_9BACI</name>
<dbReference type="PANTHER" id="PTHR40051">
    <property type="entry name" value="IG HYPOTHETICAL 15966"/>
    <property type="match status" value="1"/>
</dbReference>
<reference evidence="1 2" key="1">
    <citation type="submission" date="2019-11" db="EMBL/GenBank/DDBJ databases">
        <authorList>
            <person name="Li J."/>
        </authorList>
    </citation>
    <scope>NUCLEOTIDE SEQUENCE [LARGE SCALE GENOMIC DNA]</scope>
    <source>
        <strain evidence="1 2">J4</strain>
    </source>
</reference>
<keyword evidence="2" id="KW-1185">Reference proteome</keyword>
<dbReference type="PANTHER" id="PTHR40051:SF1">
    <property type="entry name" value="YOLD-LIKE FAMILY PROTEIN"/>
    <property type="match status" value="1"/>
</dbReference>
<protein>
    <submittedName>
        <fullName evidence="1">YolD-like family protein</fullName>
    </submittedName>
</protein>
<dbReference type="EMBL" id="WJNH01000019">
    <property type="protein sequence ID" value="MRG88318.1"/>
    <property type="molecule type" value="Genomic_DNA"/>
</dbReference>
<sequence>MVSISNTSYHYYTRTSVLYPLYFEHMFGYNKKRGDSMLRDRGNIKWTSLMLPEHVEELKKLWSENEKEPMPILDEQELMELNQKCKIAYDQQQTVLITVHEDGVRKTLEGTIKKMDQHQQLIHLTTSEGIHKIPYQRLIYIEI</sequence>
<gene>
    <name evidence="1" type="ORF">GH754_18855</name>
</gene>
<proteinExistence type="predicted"/>
<dbReference type="Proteomes" id="UP000480185">
    <property type="component" value="Unassembled WGS sequence"/>
</dbReference>
<dbReference type="InterPro" id="IPR014962">
    <property type="entry name" value="YolD"/>
</dbReference>
<evidence type="ECO:0000313" key="1">
    <source>
        <dbReference type="EMBL" id="MRG88318.1"/>
    </source>
</evidence>